<proteinExistence type="predicted"/>
<comment type="caution">
    <text evidence="5">The sequence shown here is derived from an EMBL/GenBank/DDBJ whole genome shotgun (WGS) entry which is preliminary data.</text>
</comment>
<sequence>MHSLTVPDLWTCWRINQGWFRLCSSILRLASQLYSVRARSQLLCPLPPFVHLLCHTPASHCRSAPVKRHPTSAQVPSPRALIYRFGRLVLATLNMTYSRPGPLRPQREKNFFIVSGLPEHFNWQKLKDLVRDVTTNQPGWTNMDESWHGPDGAKGYFSVKSEQDAASVYHLLVSVMCARLGRPLLVHHFDASCRDPVLLMCNCATYYPGATGHSDNRSRITARSVLAAQNIPDWQPIAPVPFVTIPMQHPSMTVPITVAQMPMYTTTAAYYPPVPAVTVPPSVPMTNEHGLLVNAANGVVRTESRGVHMSGLPYGVSETEILELVRPYGRAQGVDMRKHHAIVRFGSVVEVRQVIEGLDRVIWKGRQILVKEDRDSTSVSEPGIVIANGGPQRRNRQAGR</sequence>
<dbReference type="InterPro" id="IPR050374">
    <property type="entry name" value="RRT5_SRSF_SR"/>
</dbReference>
<dbReference type="Proteomes" id="UP000774617">
    <property type="component" value="Unassembled WGS sequence"/>
</dbReference>
<dbReference type="InterPro" id="IPR035979">
    <property type="entry name" value="RBD_domain_sf"/>
</dbReference>
<reference evidence="5 6" key="1">
    <citation type="journal article" date="2021" name="Nat. Commun.">
        <title>Genetic determinants of endophytism in the Arabidopsis root mycobiome.</title>
        <authorList>
            <person name="Mesny F."/>
            <person name="Miyauchi S."/>
            <person name="Thiergart T."/>
            <person name="Pickel B."/>
            <person name="Atanasova L."/>
            <person name="Karlsson M."/>
            <person name="Huettel B."/>
            <person name="Barry K.W."/>
            <person name="Haridas S."/>
            <person name="Chen C."/>
            <person name="Bauer D."/>
            <person name="Andreopoulos W."/>
            <person name="Pangilinan J."/>
            <person name="LaButti K."/>
            <person name="Riley R."/>
            <person name="Lipzen A."/>
            <person name="Clum A."/>
            <person name="Drula E."/>
            <person name="Henrissat B."/>
            <person name="Kohler A."/>
            <person name="Grigoriev I.V."/>
            <person name="Martin F.M."/>
            <person name="Hacquard S."/>
        </authorList>
    </citation>
    <scope>NUCLEOTIDE SEQUENCE [LARGE SCALE GENOMIC DNA]</scope>
    <source>
        <strain evidence="5 6">MPI-SDFR-AT-0080</strain>
    </source>
</reference>
<dbReference type="InterPro" id="IPR000504">
    <property type="entry name" value="RRM_dom"/>
</dbReference>
<keyword evidence="6" id="KW-1185">Reference proteome</keyword>
<feature type="domain" description="RRM" evidence="4">
    <location>
        <begin position="305"/>
        <end position="375"/>
    </location>
</feature>
<evidence type="ECO:0000256" key="3">
    <source>
        <dbReference type="SAM" id="MobiDB-lite"/>
    </source>
</evidence>
<evidence type="ECO:0000313" key="5">
    <source>
        <dbReference type="EMBL" id="KAH7052230.1"/>
    </source>
</evidence>
<dbReference type="PANTHER" id="PTHR23003:SF17">
    <property type="entry name" value="RNA-BINDING PROTEIN PIN4"/>
    <property type="match status" value="1"/>
</dbReference>
<keyword evidence="1 2" id="KW-0694">RNA-binding</keyword>
<gene>
    <name evidence="5" type="ORF">B0J12DRAFT_660922</name>
</gene>
<evidence type="ECO:0000259" key="4">
    <source>
        <dbReference type="PROSITE" id="PS50102"/>
    </source>
</evidence>
<dbReference type="CDD" id="cd00590">
    <property type="entry name" value="RRM_SF"/>
    <property type="match status" value="1"/>
</dbReference>
<dbReference type="PROSITE" id="PS50102">
    <property type="entry name" value="RRM"/>
    <property type="match status" value="1"/>
</dbReference>
<evidence type="ECO:0000256" key="1">
    <source>
        <dbReference type="ARBA" id="ARBA00022884"/>
    </source>
</evidence>
<dbReference type="Pfam" id="PF00076">
    <property type="entry name" value="RRM_1"/>
    <property type="match status" value="1"/>
</dbReference>
<dbReference type="PANTHER" id="PTHR23003">
    <property type="entry name" value="RNA RECOGNITION MOTIF RRM DOMAIN CONTAINING PROTEIN"/>
    <property type="match status" value="1"/>
</dbReference>
<dbReference type="SUPFAM" id="SSF54928">
    <property type="entry name" value="RNA-binding domain, RBD"/>
    <property type="match status" value="1"/>
</dbReference>
<accession>A0ABQ8GCZ7</accession>
<evidence type="ECO:0000256" key="2">
    <source>
        <dbReference type="PROSITE-ProRule" id="PRU00176"/>
    </source>
</evidence>
<feature type="region of interest" description="Disordered" evidence="3">
    <location>
        <begin position="380"/>
        <end position="400"/>
    </location>
</feature>
<evidence type="ECO:0000313" key="6">
    <source>
        <dbReference type="Proteomes" id="UP000774617"/>
    </source>
</evidence>
<dbReference type="InterPro" id="IPR012677">
    <property type="entry name" value="Nucleotide-bd_a/b_plait_sf"/>
</dbReference>
<name>A0ABQ8GCZ7_9PEZI</name>
<dbReference type="SMART" id="SM00360">
    <property type="entry name" value="RRM"/>
    <property type="match status" value="1"/>
</dbReference>
<dbReference type="EMBL" id="JAGTJR010000011">
    <property type="protein sequence ID" value="KAH7052230.1"/>
    <property type="molecule type" value="Genomic_DNA"/>
</dbReference>
<protein>
    <recommendedName>
        <fullName evidence="4">RRM domain-containing protein</fullName>
    </recommendedName>
</protein>
<organism evidence="5 6">
    <name type="scientific">Macrophomina phaseolina</name>
    <dbReference type="NCBI Taxonomy" id="35725"/>
    <lineage>
        <taxon>Eukaryota</taxon>
        <taxon>Fungi</taxon>
        <taxon>Dikarya</taxon>
        <taxon>Ascomycota</taxon>
        <taxon>Pezizomycotina</taxon>
        <taxon>Dothideomycetes</taxon>
        <taxon>Dothideomycetes incertae sedis</taxon>
        <taxon>Botryosphaeriales</taxon>
        <taxon>Botryosphaeriaceae</taxon>
        <taxon>Macrophomina</taxon>
    </lineage>
</organism>
<dbReference type="Gene3D" id="3.30.70.330">
    <property type="match status" value="1"/>
</dbReference>